<accession>A0ABD1SWD5</accession>
<comment type="caution">
    <text evidence="1">The sequence shown here is derived from an EMBL/GenBank/DDBJ whole genome shotgun (WGS) entry which is preliminary data.</text>
</comment>
<sequence length="284" mass="33047">MPPLSFRPPSSETQRFRMMSYKDAAQSTSEKIPDRFASFGKIHKIKEENTLTSIHLQDFLTLEAEARIIGASAPEETYYGTFEKKFRQFIFIDRADPTLVQTTFHCRLIKMIIPGDELEEIKLINSQLYQSLKDFKKFVIKDQDTKLILRINSTIPFWAENKILYKGYHHNQIKTVHEIFLDIPIEGQPSCVNELILQDWRALSYQRILTGLKAFDRESKIKINHSSKFVLMTSRTSSTISTEGIRTLCNFEKNFYNLVNTPPSYTEHMCKALKSSLGKYHECQ</sequence>
<keyword evidence="2" id="KW-1185">Reference proteome</keyword>
<gene>
    <name evidence="1" type="ORF">Adt_20370</name>
</gene>
<evidence type="ECO:0000313" key="2">
    <source>
        <dbReference type="Proteomes" id="UP001604336"/>
    </source>
</evidence>
<protein>
    <submittedName>
        <fullName evidence="1">Uncharacterized protein</fullName>
    </submittedName>
</protein>
<reference evidence="2" key="1">
    <citation type="submission" date="2024-07" db="EMBL/GenBank/DDBJ databases">
        <title>Two chromosome-level genome assemblies of Korean endemic species Abeliophyllum distichum and Forsythia ovata (Oleaceae).</title>
        <authorList>
            <person name="Jang H."/>
        </authorList>
    </citation>
    <scope>NUCLEOTIDE SEQUENCE [LARGE SCALE GENOMIC DNA]</scope>
</reference>
<dbReference type="Proteomes" id="UP001604336">
    <property type="component" value="Unassembled WGS sequence"/>
</dbReference>
<name>A0ABD1SWD5_9LAMI</name>
<dbReference type="EMBL" id="JBFOLK010000006">
    <property type="protein sequence ID" value="KAL2504749.1"/>
    <property type="molecule type" value="Genomic_DNA"/>
</dbReference>
<dbReference type="AlphaFoldDB" id="A0ABD1SWD5"/>
<organism evidence="1 2">
    <name type="scientific">Abeliophyllum distichum</name>
    <dbReference type="NCBI Taxonomy" id="126358"/>
    <lineage>
        <taxon>Eukaryota</taxon>
        <taxon>Viridiplantae</taxon>
        <taxon>Streptophyta</taxon>
        <taxon>Embryophyta</taxon>
        <taxon>Tracheophyta</taxon>
        <taxon>Spermatophyta</taxon>
        <taxon>Magnoliopsida</taxon>
        <taxon>eudicotyledons</taxon>
        <taxon>Gunneridae</taxon>
        <taxon>Pentapetalae</taxon>
        <taxon>asterids</taxon>
        <taxon>lamiids</taxon>
        <taxon>Lamiales</taxon>
        <taxon>Oleaceae</taxon>
        <taxon>Forsythieae</taxon>
        <taxon>Abeliophyllum</taxon>
    </lineage>
</organism>
<evidence type="ECO:0000313" key="1">
    <source>
        <dbReference type="EMBL" id="KAL2504749.1"/>
    </source>
</evidence>
<proteinExistence type="predicted"/>